<evidence type="ECO:0000256" key="1">
    <source>
        <dbReference type="RuleBase" id="RU003513"/>
    </source>
</evidence>
<dbReference type="PANTHER" id="PTHR43174:SF1">
    <property type="entry name" value="UDP-N-ACETYLGLUCOSAMINE 2-EPIMERASE"/>
    <property type="match status" value="1"/>
</dbReference>
<feature type="domain" description="UDP-N-acetylglucosamine 2-epimerase" evidence="2">
    <location>
        <begin position="24"/>
        <end position="348"/>
    </location>
</feature>
<evidence type="ECO:0000259" key="2">
    <source>
        <dbReference type="Pfam" id="PF02350"/>
    </source>
</evidence>
<dbReference type="SUPFAM" id="SSF53756">
    <property type="entry name" value="UDP-Glycosyltransferase/glycogen phosphorylase"/>
    <property type="match status" value="1"/>
</dbReference>
<dbReference type="GO" id="GO:0016853">
    <property type="term" value="F:isomerase activity"/>
    <property type="evidence" value="ECO:0007669"/>
    <property type="project" value="UniProtKB-KW"/>
</dbReference>
<dbReference type="OrthoDB" id="9803238at2"/>
<evidence type="ECO:0000313" key="4">
    <source>
        <dbReference type="Proteomes" id="UP000239867"/>
    </source>
</evidence>
<name>A0A2L1GN41_9BACT</name>
<proteinExistence type="inferred from homology"/>
<comment type="similarity">
    <text evidence="1">Belongs to the UDP-N-acetylglucosamine 2-epimerase family.</text>
</comment>
<dbReference type="InterPro" id="IPR003331">
    <property type="entry name" value="UDP_GlcNAc_Epimerase_2_dom"/>
</dbReference>
<protein>
    <submittedName>
        <fullName evidence="3">UDP-N-acetylglucosamine 2-epimerase (Non-hydrolyzing)</fullName>
    </submittedName>
</protein>
<dbReference type="AlphaFoldDB" id="A0A2L1GN41"/>
<dbReference type="NCBIfam" id="TIGR00236">
    <property type="entry name" value="wecB"/>
    <property type="match status" value="1"/>
</dbReference>
<keyword evidence="4" id="KW-1185">Reference proteome</keyword>
<dbReference type="CDD" id="cd03786">
    <property type="entry name" value="GTB_UDP-GlcNAc_2-Epimerase"/>
    <property type="match status" value="1"/>
</dbReference>
<accession>A0A2L1GN41</accession>
<organism evidence="3 4">
    <name type="scientific">Desulfobulbus oralis</name>
    <dbReference type="NCBI Taxonomy" id="1986146"/>
    <lineage>
        <taxon>Bacteria</taxon>
        <taxon>Pseudomonadati</taxon>
        <taxon>Thermodesulfobacteriota</taxon>
        <taxon>Desulfobulbia</taxon>
        <taxon>Desulfobulbales</taxon>
        <taxon>Desulfobulbaceae</taxon>
        <taxon>Desulfobulbus</taxon>
    </lineage>
</organism>
<gene>
    <name evidence="3" type="ORF">CAY53_06115</name>
</gene>
<reference evidence="3 4" key="1">
    <citation type="journal article" date="2018" name="MBio">
        <title>Insights into the evolution of host association through the isolation and characterization of a novel human periodontal pathobiont, Desulfobulbus oralis.</title>
        <authorList>
            <person name="Cross K.L."/>
            <person name="Chirania P."/>
            <person name="Xiong W."/>
            <person name="Beall C.J."/>
            <person name="Elkins J.G."/>
            <person name="Giannone R.J."/>
            <person name="Griffen A.L."/>
            <person name="Guss A.M."/>
            <person name="Hettich R.L."/>
            <person name="Joshi S.S."/>
            <person name="Mokrzan E.M."/>
            <person name="Martin R.K."/>
            <person name="Zhulin I.B."/>
            <person name="Leys E.J."/>
            <person name="Podar M."/>
        </authorList>
    </citation>
    <scope>NUCLEOTIDE SEQUENCE [LARGE SCALE GENOMIC DNA]</scope>
    <source>
        <strain evidence="3 4">ORNL</strain>
    </source>
</reference>
<dbReference type="Proteomes" id="UP000239867">
    <property type="component" value="Chromosome"/>
</dbReference>
<dbReference type="EMBL" id="CP021255">
    <property type="protein sequence ID" value="AVD71110.1"/>
    <property type="molecule type" value="Genomic_DNA"/>
</dbReference>
<dbReference type="PANTHER" id="PTHR43174">
    <property type="entry name" value="UDP-N-ACETYLGLUCOSAMINE 2-EPIMERASE"/>
    <property type="match status" value="1"/>
</dbReference>
<dbReference type="KEGG" id="deo:CAY53_06115"/>
<dbReference type="InterPro" id="IPR029767">
    <property type="entry name" value="WecB-like"/>
</dbReference>
<sequence length="352" mass="39156">MKLLTIIGARPQFIKASTVSRLIATRDDIQEIIVHTGQHYDSNMSNIFFDELEIPQPDYNLGIGGVGHAAMTGRQLEALEKVMLAEKPDWVLVYGDTNSTLAGALAAVKLHLPVAHVEAGLRSFNRRMPEEINRILTDHASERLFAPTETAMVNLKHEGIPNGRLELVGDVMFDAALFYRKHARRPVWFDSLQLGKEAYILATIHRAENTDNQKLLAAILTGLGDAGKPVILPLHPRTRSQIKRCALSLPSNVHITEAVGYLEMIWLEMNAEMIATDSGGVQKEAYFHAKPCVTLRNETEWVELVDAGWNTLVGTDPVKIGSALRRKNVEHKILYYGDGRAAEKIISRLVKS</sequence>
<dbReference type="RefSeq" id="WP_104936385.1">
    <property type="nucleotide sequence ID" value="NZ_CP021255.1"/>
</dbReference>
<keyword evidence="1" id="KW-0413">Isomerase</keyword>
<dbReference type="Gene3D" id="3.40.50.2000">
    <property type="entry name" value="Glycogen Phosphorylase B"/>
    <property type="match status" value="2"/>
</dbReference>
<evidence type="ECO:0000313" key="3">
    <source>
        <dbReference type="EMBL" id="AVD71110.1"/>
    </source>
</evidence>
<dbReference type="Pfam" id="PF02350">
    <property type="entry name" value="Epimerase_2"/>
    <property type="match status" value="1"/>
</dbReference>